<gene>
    <name evidence="1" type="ORF">E5331_03915</name>
</gene>
<evidence type="ECO:0000313" key="1">
    <source>
        <dbReference type="EMBL" id="TGY79943.1"/>
    </source>
</evidence>
<evidence type="ECO:0000313" key="2">
    <source>
        <dbReference type="Proteomes" id="UP000306319"/>
    </source>
</evidence>
<sequence length="459" mass="50375">MKTTKYILLTAVGMLLIGGSCSETYDIYPEEYSKVVRLKSSGAQEITVYSPHAVTVCPVTVQKGGWNPETDATATLRIMTEAEFNDYLLESGAGYSYIPSSCYSFSDGTGATQTTVSFNGDVRYQTVNLNLYPPKIGEFLETYTDASRTPVIPVILESQDAGIDMESRELFIMPNYAEPSVGFQNGGLQVLPDGTDSYQLKIGFPFTSEWDVNCKIEVDPSALDAYNKANGTSYGLMPEGSYSGVGDVKIANGEEYATLDIKLDLVKALFRNALPLRITSIDADGFTISETPAVIAIDNAAGYKINLTADDISSNDVYENDGAGIPGLVDGDLNTYCHGYYWTRDLSEPFGAWIQIQLPEEASQVALDIYNRRSYNNGHIKRVQLMASNPETGEWEIFSDSNAYENVLTDKESVGYFGSFQAPFKFKSFVMRIYEADGGNLIGNTSAFWSMGELVVYAK</sequence>
<proteinExistence type="predicted"/>
<reference evidence="1" key="1">
    <citation type="submission" date="2019-04" db="EMBL/GenBank/DDBJ databases">
        <title>Microbes associate with the intestines of laboratory mice.</title>
        <authorList>
            <person name="Navarre W."/>
            <person name="Wong E."/>
            <person name="Huang K."/>
            <person name="Tropini C."/>
            <person name="Ng K."/>
            <person name="Yu B."/>
        </authorList>
    </citation>
    <scope>NUCLEOTIDE SEQUENCE</scope>
    <source>
        <strain evidence="1">NM04_E33</strain>
    </source>
</reference>
<keyword evidence="2" id="KW-1185">Reference proteome</keyword>
<protein>
    <submittedName>
        <fullName evidence="1">DUF1735 domain-containing protein</fullName>
    </submittedName>
</protein>
<name>A0AC61RGV0_9BACT</name>
<comment type="caution">
    <text evidence="1">The sequence shown here is derived from an EMBL/GenBank/DDBJ whole genome shotgun (WGS) entry which is preliminary data.</text>
</comment>
<dbReference type="EMBL" id="SRYB01000004">
    <property type="protein sequence ID" value="TGY79943.1"/>
    <property type="molecule type" value="Genomic_DNA"/>
</dbReference>
<accession>A0AC61RGV0</accession>
<dbReference type="Proteomes" id="UP000306319">
    <property type="component" value="Unassembled WGS sequence"/>
</dbReference>
<organism evidence="1 2">
    <name type="scientific">Lepagella muris</name>
    <dbReference type="NCBI Taxonomy" id="3032870"/>
    <lineage>
        <taxon>Bacteria</taxon>
        <taxon>Pseudomonadati</taxon>
        <taxon>Bacteroidota</taxon>
        <taxon>Bacteroidia</taxon>
        <taxon>Bacteroidales</taxon>
        <taxon>Muribaculaceae</taxon>
        <taxon>Lepagella</taxon>
    </lineage>
</organism>